<dbReference type="SUPFAM" id="SSF51695">
    <property type="entry name" value="PLC-like phosphodiesterases"/>
    <property type="match status" value="1"/>
</dbReference>
<gene>
    <name evidence="2" type="primary">ugpQ_5</name>
    <name evidence="2" type="ORF">SK3146_05030</name>
</gene>
<dbReference type="CDD" id="cd08563">
    <property type="entry name" value="GDPD_TtGDE_like"/>
    <property type="match status" value="1"/>
</dbReference>
<evidence type="ECO:0000259" key="1">
    <source>
        <dbReference type="PROSITE" id="PS51704"/>
    </source>
</evidence>
<reference evidence="2" key="2">
    <citation type="journal article" date="2021" name="J Anim Sci Technol">
        <title>Complete genome sequence of Paenibacillus konkukensis sp. nov. SK3146 as a potential probiotic strain.</title>
        <authorList>
            <person name="Jung H.I."/>
            <person name="Park S."/>
            <person name="Niu K.M."/>
            <person name="Lee S.W."/>
            <person name="Kothari D."/>
            <person name="Yi K.J."/>
            <person name="Kim S.K."/>
        </authorList>
    </citation>
    <scope>NUCLEOTIDE SEQUENCE</scope>
    <source>
        <strain evidence="2">SK3146</strain>
    </source>
</reference>
<dbReference type="PROSITE" id="PS51704">
    <property type="entry name" value="GP_PDE"/>
    <property type="match status" value="1"/>
</dbReference>
<sequence>MQTEKPIIIAHRGAKGMAPENTLGAFRLGVEQGCEAIELDVHLSADGEIIVCHDETLDRTTNGKGMICEKTLAEIKSLDAGSWHSEAYRGETVPTLGEVFDAVPGSLMINVEVKQSYDGNMDRKLVQFLRERDLFDRVVVSSFDHQCLHRIKVLEPKTKIGLLYQLRLYNPAAYAKTFGVDVYSLHPYHRLIDREEVEQAIRAGLHMYPYTANEEQDLKALIDWGVSGIITDYPGRLKDLLALGGV</sequence>
<dbReference type="InterPro" id="IPR030395">
    <property type="entry name" value="GP_PDE_dom"/>
</dbReference>
<evidence type="ECO:0000313" key="2">
    <source>
        <dbReference type="EMBL" id="UQZ85741.1"/>
    </source>
</evidence>
<keyword evidence="3" id="KW-1185">Reference proteome</keyword>
<accession>A0ABY4RT41</accession>
<dbReference type="Pfam" id="PF03009">
    <property type="entry name" value="GDPD"/>
    <property type="match status" value="1"/>
</dbReference>
<dbReference type="PANTHER" id="PTHR46211">
    <property type="entry name" value="GLYCEROPHOSPHORYL DIESTER PHOSPHODIESTERASE"/>
    <property type="match status" value="1"/>
</dbReference>
<dbReference type="RefSeq" id="WP_249861342.1">
    <property type="nucleotide sequence ID" value="NZ_CP027059.1"/>
</dbReference>
<evidence type="ECO:0000313" key="3">
    <source>
        <dbReference type="Proteomes" id="UP001057134"/>
    </source>
</evidence>
<dbReference type="Proteomes" id="UP001057134">
    <property type="component" value="Chromosome"/>
</dbReference>
<dbReference type="PANTHER" id="PTHR46211:SF1">
    <property type="entry name" value="GLYCEROPHOSPHODIESTER PHOSPHODIESTERASE, CYTOPLASMIC"/>
    <property type="match status" value="1"/>
</dbReference>
<feature type="domain" description="GP-PDE" evidence="1">
    <location>
        <begin position="6"/>
        <end position="241"/>
    </location>
</feature>
<dbReference type="GO" id="GO:0008889">
    <property type="term" value="F:glycerophosphodiester phosphodiesterase activity"/>
    <property type="evidence" value="ECO:0007669"/>
    <property type="project" value="UniProtKB-EC"/>
</dbReference>
<dbReference type="EMBL" id="CP027059">
    <property type="protein sequence ID" value="UQZ85741.1"/>
    <property type="molecule type" value="Genomic_DNA"/>
</dbReference>
<dbReference type="PROSITE" id="PS50007">
    <property type="entry name" value="PIPLC_X_DOMAIN"/>
    <property type="match status" value="1"/>
</dbReference>
<dbReference type="InterPro" id="IPR017946">
    <property type="entry name" value="PLC-like_Pdiesterase_TIM-brl"/>
</dbReference>
<reference evidence="2" key="1">
    <citation type="submission" date="2018-02" db="EMBL/GenBank/DDBJ databases">
        <authorList>
            <person name="Kim S.-K."/>
            <person name="Jung H.-I."/>
            <person name="Lee S.-W."/>
        </authorList>
    </citation>
    <scope>NUCLEOTIDE SEQUENCE</scope>
    <source>
        <strain evidence="2">SK3146</strain>
    </source>
</reference>
<protein>
    <submittedName>
        <fullName evidence="2">Glycerophosphoryl diester phosphodiesterase</fullName>
        <ecNumber evidence="2">3.1.4.46</ecNumber>
    </submittedName>
</protein>
<dbReference type="Gene3D" id="3.20.20.190">
    <property type="entry name" value="Phosphatidylinositol (PI) phosphodiesterase"/>
    <property type="match status" value="1"/>
</dbReference>
<keyword evidence="2" id="KW-0378">Hydrolase</keyword>
<dbReference type="EC" id="3.1.4.46" evidence="2"/>
<proteinExistence type="predicted"/>
<name>A0ABY4RT41_9BACL</name>
<organism evidence="2 3">
    <name type="scientific">Paenibacillus konkukensis</name>
    <dbReference type="NCBI Taxonomy" id="2020716"/>
    <lineage>
        <taxon>Bacteria</taxon>
        <taxon>Bacillati</taxon>
        <taxon>Bacillota</taxon>
        <taxon>Bacilli</taxon>
        <taxon>Bacillales</taxon>
        <taxon>Paenibacillaceae</taxon>
        <taxon>Paenibacillus</taxon>
    </lineage>
</organism>